<dbReference type="SMART" id="SM00355">
    <property type="entry name" value="ZnF_C2H2"/>
    <property type="match status" value="2"/>
</dbReference>
<organism evidence="3 4">
    <name type="scientific">Penicillium italicum</name>
    <name type="common">Blue mold</name>
    <dbReference type="NCBI Taxonomy" id="40296"/>
    <lineage>
        <taxon>Eukaryota</taxon>
        <taxon>Fungi</taxon>
        <taxon>Dikarya</taxon>
        <taxon>Ascomycota</taxon>
        <taxon>Pezizomycotina</taxon>
        <taxon>Eurotiomycetes</taxon>
        <taxon>Eurotiomycetidae</taxon>
        <taxon>Eurotiales</taxon>
        <taxon>Aspergillaceae</taxon>
        <taxon>Penicillium</taxon>
    </lineage>
</organism>
<feature type="domain" description="C2H2-type" evidence="2">
    <location>
        <begin position="81"/>
        <end position="102"/>
    </location>
</feature>
<gene>
    <name evidence="3" type="ORF">PITC_052370</name>
</gene>
<dbReference type="InterPro" id="IPR013087">
    <property type="entry name" value="Znf_C2H2_type"/>
</dbReference>
<dbReference type="EMBL" id="JQGA01001455">
    <property type="protein sequence ID" value="KGO66037.1"/>
    <property type="molecule type" value="Genomic_DNA"/>
</dbReference>
<feature type="region of interest" description="Disordered" evidence="1">
    <location>
        <begin position="188"/>
        <end position="232"/>
    </location>
</feature>
<dbReference type="OrthoDB" id="18440at2759"/>
<dbReference type="InterPro" id="IPR039258">
    <property type="entry name" value="ZNF511"/>
</dbReference>
<dbReference type="Proteomes" id="UP000030104">
    <property type="component" value="Unassembled WGS sequence"/>
</dbReference>
<reference evidence="3 4" key="1">
    <citation type="journal article" date="2015" name="Mol. Plant Microbe Interact.">
        <title>Genome, transcriptome, and functional analyses of Penicillium expansum provide new insights into secondary metabolism and pathogenicity.</title>
        <authorList>
            <person name="Ballester A.R."/>
            <person name="Marcet-Houben M."/>
            <person name="Levin E."/>
            <person name="Sela N."/>
            <person name="Selma-Lazaro C."/>
            <person name="Carmona L."/>
            <person name="Wisniewski M."/>
            <person name="Droby S."/>
            <person name="Gonzalez-Candelas L."/>
            <person name="Gabaldon T."/>
        </authorList>
    </citation>
    <scope>NUCLEOTIDE SEQUENCE [LARGE SCALE GENOMIC DNA]</scope>
    <source>
        <strain evidence="3 4">PHI-1</strain>
    </source>
</reference>
<evidence type="ECO:0000256" key="1">
    <source>
        <dbReference type="SAM" id="MobiDB-lite"/>
    </source>
</evidence>
<dbReference type="OMA" id="CMTPQKR"/>
<evidence type="ECO:0000313" key="3">
    <source>
        <dbReference type="EMBL" id="KGO66037.1"/>
    </source>
</evidence>
<dbReference type="PANTHER" id="PTHR21354">
    <property type="entry name" value="ZINC FINGER PROTEIN 511"/>
    <property type="match status" value="1"/>
</dbReference>
<sequence length="259" mass="29455">MSKRPRSRSRSPSLDHDSISALSIAVKTTTPPSERNKLVDSDTNILLEVMHCSLPPHRETLSFTSYEDYEVHYLQSHVNRCSVCSKNFPTGHLLNRHIEENHDPLAAARRARGDKTVCPSLPPVKSVYVHFAKLEKKYGCFIEDCERKCSTPQKRRLHLIDKHMFPRSYNFYIVNDGIDAQTSMLRPMNSHRRRISTSSALEGRLRRRSSASQSNPPVAAIPETKSPNDMDIDELEKSMSALKFVPTSVTRNRTKVPGK</sequence>
<comment type="caution">
    <text evidence="3">The sequence shown here is derived from an EMBL/GenBank/DDBJ whole genome shotgun (WGS) entry which is preliminary data.</text>
</comment>
<evidence type="ECO:0000313" key="4">
    <source>
        <dbReference type="Proteomes" id="UP000030104"/>
    </source>
</evidence>
<dbReference type="PhylomeDB" id="A0A0A2KDY4"/>
<accession>A0A0A2KDY4</accession>
<evidence type="ECO:0000259" key="2">
    <source>
        <dbReference type="PROSITE" id="PS00028"/>
    </source>
</evidence>
<dbReference type="PROSITE" id="PS00028">
    <property type="entry name" value="ZINC_FINGER_C2H2_1"/>
    <property type="match status" value="1"/>
</dbReference>
<dbReference type="AlphaFoldDB" id="A0A0A2KDY4"/>
<protein>
    <submittedName>
        <fullName evidence="3">Zinc finger, C2H2</fullName>
    </submittedName>
</protein>
<keyword evidence="4" id="KW-1185">Reference proteome</keyword>
<dbReference type="STRING" id="40296.A0A0A2KDY4"/>
<dbReference type="PANTHER" id="PTHR21354:SF0">
    <property type="entry name" value="ZINC FINGER PROTEIN 511"/>
    <property type="match status" value="1"/>
</dbReference>
<dbReference type="HOGENOM" id="CLU_055660_1_0_1"/>
<proteinExistence type="predicted"/>
<name>A0A0A2KDY4_PENIT</name>